<dbReference type="EMBL" id="QJJU01000020">
    <property type="protein sequence ID" value="PXX04298.1"/>
    <property type="molecule type" value="Genomic_DNA"/>
</dbReference>
<gene>
    <name evidence="3" type="ORF">C8E89_12037</name>
</gene>
<proteinExistence type="predicted"/>
<dbReference type="AlphaFoldDB" id="A0A318HAQ5"/>
<accession>A0A318HAQ5</accession>
<dbReference type="InterPro" id="IPR056271">
    <property type="entry name" value="CDGP_dom"/>
</dbReference>
<sequence length="96" mass="10095">MKRCIVGGSVALLMAAELIASASPASAGCQYGGPYISKCDGPVQPDGTWQRCVAVPQLIPQGASSYLVPVKHCDLMGTDQHPWDLAFADPPTHIDD</sequence>
<dbReference type="Proteomes" id="UP000247781">
    <property type="component" value="Unassembled WGS sequence"/>
</dbReference>
<protein>
    <recommendedName>
        <fullName evidence="2">CDGP domain-containing protein</fullName>
    </recommendedName>
</protein>
<evidence type="ECO:0000313" key="4">
    <source>
        <dbReference type="Proteomes" id="UP000247781"/>
    </source>
</evidence>
<keyword evidence="4" id="KW-1185">Reference proteome</keyword>
<name>A0A318HAQ5_9MYCO</name>
<feature type="chain" id="PRO_5016444101" description="CDGP domain-containing protein" evidence="1">
    <location>
        <begin position="28"/>
        <end position="96"/>
    </location>
</feature>
<reference evidence="4" key="1">
    <citation type="submission" date="2018-05" db="EMBL/GenBank/DDBJ databases">
        <authorList>
            <person name="Deangelis K."/>
            <person name="Huntemann M."/>
            <person name="Clum A."/>
            <person name="Pillay M."/>
            <person name="Palaniappan K."/>
            <person name="Varghese N."/>
            <person name="Mikhailova N."/>
            <person name="Stamatis D."/>
            <person name="Reddy T."/>
            <person name="Daum C."/>
            <person name="Shapiro N."/>
            <person name="Ivanova N."/>
            <person name="Kyrpides N."/>
            <person name="Woyke T."/>
        </authorList>
    </citation>
    <scope>NUCLEOTIDE SEQUENCE [LARGE SCALE GENOMIC DNA]</scope>
    <source>
        <strain evidence="4">GAS496</strain>
    </source>
</reference>
<dbReference type="PROSITE" id="PS51257">
    <property type="entry name" value="PROKAR_LIPOPROTEIN"/>
    <property type="match status" value="1"/>
</dbReference>
<dbReference type="RefSeq" id="WP_110318694.1">
    <property type="nucleotide sequence ID" value="NZ_QJJU01000020.1"/>
</dbReference>
<evidence type="ECO:0000256" key="1">
    <source>
        <dbReference type="SAM" id="SignalP"/>
    </source>
</evidence>
<evidence type="ECO:0000259" key="2">
    <source>
        <dbReference type="Pfam" id="PF24238"/>
    </source>
</evidence>
<reference evidence="3 4" key="2">
    <citation type="submission" date="2018-06" db="EMBL/GenBank/DDBJ databases">
        <title>Sequencing of bacterial isolates from soil warming experiment in Harvard Forest, Massachusetts, USA.</title>
        <authorList>
            <person name="Deangelis K.PhD."/>
        </authorList>
    </citation>
    <scope>NUCLEOTIDE SEQUENCE [LARGE SCALE GENOMIC DNA]</scope>
    <source>
        <strain evidence="3 4">GAS496</strain>
    </source>
</reference>
<feature type="signal peptide" evidence="1">
    <location>
        <begin position="1"/>
        <end position="27"/>
    </location>
</feature>
<comment type="caution">
    <text evidence="3">The sequence shown here is derived from an EMBL/GenBank/DDBJ whole genome shotgun (WGS) entry which is preliminary data.</text>
</comment>
<keyword evidence="1" id="KW-0732">Signal</keyword>
<organism evidence="3 4">
    <name type="scientific">Mycolicibacterium moriokaense</name>
    <dbReference type="NCBI Taxonomy" id="39691"/>
    <lineage>
        <taxon>Bacteria</taxon>
        <taxon>Bacillati</taxon>
        <taxon>Actinomycetota</taxon>
        <taxon>Actinomycetes</taxon>
        <taxon>Mycobacteriales</taxon>
        <taxon>Mycobacteriaceae</taxon>
        <taxon>Mycolicibacterium</taxon>
    </lineage>
</organism>
<feature type="domain" description="CDGP" evidence="2">
    <location>
        <begin position="28"/>
        <end position="95"/>
    </location>
</feature>
<dbReference type="OrthoDB" id="4735804at2"/>
<evidence type="ECO:0000313" key="3">
    <source>
        <dbReference type="EMBL" id="PXX04298.1"/>
    </source>
</evidence>
<dbReference type="Pfam" id="PF24238">
    <property type="entry name" value="CDGP"/>
    <property type="match status" value="1"/>
</dbReference>